<dbReference type="PANTHER" id="PTHR42985">
    <property type="entry name" value="SODIUM-COUPLED MONOCARBOXYLATE TRANSPORTER"/>
    <property type="match status" value="1"/>
</dbReference>
<evidence type="ECO:0000313" key="12">
    <source>
        <dbReference type="EMBL" id="TCS85884.1"/>
    </source>
</evidence>
<dbReference type="PROSITE" id="PS50283">
    <property type="entry name" value="NA_SOLUT_SYMP_3"/>
    <property type="match status" value="1"/>
</dbReference>
<comment type="subcellular location">
    <subcellularLocation>
        <location evidence="1">Cell membrane</location>
        <topology evidence="1">Multi-pass membrane protein</topology>
    </subcellularLocation>
</comment>
<sequence>MQTILRFTVALILWAVLPLKAFPENPPQGLELQLQWEEYDLVSPVGSGAEMIGLHQGVVFAMSAGGKDLELYFREVDQETGRWKKADLSVESAFGEIKPVPTPEGIVFFQKNEQFGGYDRPGLLYWDKDSRLPVWRELEPLPVPLINPVASAAEGRLIVGGKELRAGNKILFYQLPLQAVGKWLELPPLKTSVDLLNLRLFIQSEGENDAVFLFAGKQNDNAGKSAGFYLSPLKPEWKKINMPSYLSGINGGIVLGNVHILLTAGEQAMAYHTITKTWVKVNGFLSPDLSCQLATDQTNLYAWEFDRSGYRLYISHGVSRPSGIRPLDYLVLVVYFLLLLGVGYLFSKGLKNTDDYFRGGKRIPWWAAGLSILVTKLSAITFMSLPAKAYATNWLYFWIPVGNIVLAIIVIKYVLPFFCRLDITSTYEYLEKRFNTTTRVIGSITYMLFELVRMGVLLLLPAIVIAVVTGFDIYLCIILIGVVATVYTMMGGIEAVIWTDVLQAIILIAGAIIALIVVGSKIELENLNTFLQSPLGQEKLKYTDFSIDLTKATFLVIALSWIGKIQDYVSNQTVVQRFISTKDEKSAARSIWAASLLGIPVITLFLVLGTALFLFYEANPGRLDPFMEQPDALLPLFIVNEMPAGVAGLVLAAIFAAAMSSLDSSLNSMSTVIVTDFYKKFGTGISEAKSLRLAKVLTVFLGIFGTGSALFMVGTEISSLYDQLFSVIGLFGGGLTGVFILGIFTRRANTAGTLTGFFASAVILFGVSNYSDLHVFLYALIGMVSCAGIGYLMSFILPSEQHASPAFTIYDLPAKARSSSPEGKNKSGGSY</sequence>
<evidence type="ECO:0000256" key="1">
    <source>
        <dbReference type="ARBA" id="ARBA00004651"/>
    </source>
</evidence>
<dbReference type="InterPro" id="IPR051163">
    <property type="entry name" value="Sodium:Solute_Symporter_SSF"/>
</dbReference>
<dbReference type="Gene3D" id="2.120.10.80">
    <property type="entry name" value="Kelch-type beta propeller"/>
    <property type="match status" value="1"/>
</dbReference>
<dbReference type="RefSeq" id="WP_132130002.1">
    <property type="nucleotide sequence ID" value="NZ_CP042432.1"/>
</dbReference>
<evidence type="ECO:0000256" key="2">
    <source>
        <dbReference type="ARBA" id="ARBA00006434"/>
    </source>
</evidence>
<keyword evidence="7" id="KW-0915">Sodium</keyword>
<dbReference type="SUPFAM" id="SSF117281">
    <property type="entry name" value="Kelch motif"/>
    <property type="match status" value="1"/>
</dbReference>
<dbReference type="CDD" id="cd11495">
    <property type="entry name" value="SLC5sbd_NIS-like_u3"/>
    <property type="match status" value="1"/>
</dbReference>
<keyword evidence="9 11" id="KW-0472">Membrane</keyword>
<feature type="transmembrane region" description="Helical" evidence="11">
    <location>
        <begin position="329"/>
        <end position="347"/>
    </location>
</feature>
<dbReference type="InterPro" id="IPR038377">
    <property type="entry name" value="Na/Glc_symporter_sf"/>
</dbReference>
<dbReference type="PANTHER" id="PTHR42985:SF40">
    <property type="entry name" value="LD47995P-RELATED"/>
    <property type="match status" value="1"/>
</dbReference>
<keyword evidence="8" id="KW-0406">Ion transport</keyword>
<comment type="similarity">
    <text evidence="2">Belongs to the sodium:solute symporter (SSF) (TC 2.A.21) family.</text>
</comment>
<proteinExistence type="inferred from homology"/>
<dbReference type="GO" id="GO:0015293">
    <property type="term" value="F:symporter activity"/>
    <property type="evidence" value="ECO:0007669"/>
    <property type="project" value="TreeGrafter"/>
</dbReference>
<feature type="transmembrane region" description="Helical" evidence="11">
    <location>
        <begin position="751"/>
        <end position="770"/>
    </location>
</feature>
<dbReference type="NCBIfam" id="TIGR00813">
    <property type="entry name" value="sss"/>
    <property type="match status" value="1"/>
</dbReference>
<reference evidence="12 13" key="1">
    <citation type="submission" date="2019-03" db="EMBL/GenBank/DDBJ databases">
        <title>Genomic Encyclopedia of Type Strains, Phase IV (KMG-IV): sequencing the most valuable type-strain genomes for metagenomic binning, comparative biology and taxonomic classification.</title>
        <authorList>
            <person name="Goeker M."/>
        </authorList>
    </citation>
    <scope>NUCLEOTIDE SEQUENCE [LARGE SCALE GENOMIC DNA]</scope>
    <source>
        <strain evidence="12 13">DSM 21100</strain>
    </source>
</reference>
<keyword evidence="6 11" id="KW-1133">Transmembrane helix</keyword>
<dbReference type="OrthoDB" id="9803597at2"/>
<evidence type="ECO:0000256" key="5">
    <source>
        <dbReference type="ARBA" id="ARBA00022692"/>
    </source>
</evidence>
<evidence type="ECO:0000256" key="7">
    <source>
        <dbReference type="ARBA" id="ARBA00023053"/>
    </source>
</evidence>
<keyword evidence="4" id="KW-1003">Cell membrane</keyword>
<dbReference type="GO" id="GO:0006814">
    <property type="term" value="P:sodium ion transport"/>
    <property type="evidence" value="ECO:0007669"/>
    <property type="project" value="UniProtKB-KW"/>
</dbReference>
<accession>A0A4R3KQU8</accession>
<evidence type="ECO:0000256" key="4">
    <source>
        <dbReference type="ARBA" id="ARBA00022475"/>
    </source>
</evidence>
<feature type="transmembrane region" description="Helical" evidence="11">
    <location>
        <begin position="363"/>
        <end position="383"/>
    </location>
</feature>
<dbReference type="Proteomes" id="UP000295807">
    <property type="component" value="Unassembled WGS sequence"/>
</dbReference>
<keyword evidence="5 11" id="KW-0812">Transmembrane</keyword>
<dbReference type="AlphaFoldDB" id="A0A4R3KQU8"/>
<evidence type="ECO:0000256" key="6">
    <source>
        <dbReference type="ARBA" id="ARBA00022989"/>
    </source>
</evidence>
<dbReference type="InterPro" id="IPR001734">
    <property type="entry name" value="Na/solute_symporter"/>
</dbReference>
<keyword evidence="10" id="KW-0739">Sodium transport</keyword>
<dbReference type="EMBL" id="SMAD01000010">
    <property type="protein sequence ID" value="TCS85884.1"/>
    <property type="molecule type" value="Genomic_DNA"/>
</dbReference>
<protein>
    <submittedName>
        <fullName evidence="12">SSS family transporter</fullName>
    </submittedName>
</protein>
<organism evidence="12 13">
    <name type="scientific">Anseongella ginsenosidimutans</name>
    <dbReference type="NCBI Taxonomy" id="496056"/>
    <lineage>
        <taxon>Bacteria</taxon>
        <taxon>Pseudomonadati</taxon>
        <taxon>Bacteroidota</taxon>
        <taxon>Sphingobacteriia</taxon>
        <taxon>Sphingobacteriales</taxon>
        <taxon>Sphingobacteriaceae</taxon>
        <taxon>Anseongella</taxon>
    </lineage>
</organism>
<feature type="transmembrane region" description="Helical" evidence="11">
    <location>
        <begin position="724"/>
        <end position="744"/>
    </location>
</feature>
<evidence type="ECO:0000256" key="3">
    <source>
        <dbReference type="ARBA" id="ARBA00022448"/>
    </source>
</evidence>
<evidence type="ECO:0000313" key="13">
    <source>
        <dbReference type="Proteomes" id="UP000295807"/>
    </source>
</evidence>
<dbReference type="Gene3D" id="1.20.1730.10">
    <property type="entry name" value="Sodium/glucose cotransporter"/>
    <property type="match status" value="1"/>
</dbReference>
<feature type="transmembrane region" description="Helical" evidence="11">
    <location>
        <begin position="591"/>
        <end position="616"/>
    </location>
</feature>
<keyword evidence="13" id="KW-1185">Reference proteome</keyword>
<feature type="transmembrane region" description="Helical" evidence="11">
    <location>
        <begin position="395"/>
        <end position="415"/>
    </location>
</feature>
<gene>
    <name evidence="12" type="ORF">EDD80_11082</name>
</gene>
<keyword evidence="3" id="KW-0813">Transport</keyword>
<comment type="caution">
    <text evidence="12">The sequence shown here is derived from an EMBL/GenBank/DDBJ whole genome shotgun (WGS) entry which is preliminary data.</text>
</comment>
<dbReference type="GO" id="GO:0005886">
    <property type="term" value="C:plasma membrane"/>
    <property type="evidence" value="ECO:0007669"/>
    <property type="project" value="UniProtKB-SubCell"/>
</dbReference>
<name>A0A4R3KQU8_9SPHI</name>
<evidence type="ECO:0000256" key="9">
    <source>
        <dbReference type="ARBA" id="ARBA00023136"/>
    </source>
</evidence>
<dbReference type="InterPro" id="IPR015915">
    <property type="entry name" value="Kelch-typ_b-propeller"/>
</dbReference>
<evidence type="ECO:0000256" key="11">
    <source>
        <dbReference type="SAM" id="Phobius"/>
    </source>
</evidence>
<feature type="transmembrane region" description="Helical" evidence="11">
    <location>
        <begin position="693"/>
        <end position="712"/>
    </location>
</feature>
<feature type="transmembrane region" description="Helical" evidence="11">
    <location>
        <begin position="636"/>
        <end position="659"/>
    </location>
</feature>
<evidence type="ECO:0000256" key="10">
    <source>
        <dbReference type="ARBA" id="ARBA00023201"/>
    </source>
</evidence>
<feature type="transmembrane region" description="Helical" evidence="11">
    <location>
        <begin position="456"/>
        <end position="489"/>
    </location>
</feature>
<dbReference type="Pfam" id="PF00474">
    <property type="entry name" value="SSF"/>
    <property type="match status" value="1"/>
</dbReference>
<evidence type="ECO:0000256" key="8">
    <source>
        <dbReference type="ARBA" id="ARBA00023065"/>
    </source>
</evidence>
<feature type="transmembrane region" description="Helical" evidence="11">
    <location>
        <begin position="495"/>
        <end position="518"/>
    </location>
</feature>
<feature type="transmembrane region" description="Helical" evidence="11">
    <location>
        <begin position="776"/>
        <end position="797"/>
    </location>
</feature>